<comment type="caution">
    <text evidence="2">The sequence shown here is derived from an EMBL/GenBank/DDBJ whole genome shotgun (WGS) entry which is preliminary data.</text>
</comment>
<sequence length="209" mass="24292">MAPWKRLHMSLQELLNWLRLKSQQLEQEKPVGGDVPTVQTQLANTDVTPFWASFVQRSKNLWFKQIRGMNTCVPQAFKMELRAKDPVVTRAVDDVGLFLSELPRETPSPEQRDISPEERAQNVGRVLRKEADDVMSKWDQLNSDSVDWQRRLELALNRLMELQEAEDLLDTQLRQAEMVKEAWEPVGELLIDSLPEHIDRVKVNRSPHC</sequence>
<dbReference type="Proteomes" id="UP001476798">
    <property type="component" value="Unassembled WGS sequence"/>
</dbReference>
<accession>A0ABV0PY53</accession>
<feature type="coiled-coil region" evidence="1">
    <location>
        <begin position="145"/>
        <end position="182"/>
    </location>
</feature>
<keyword evidence="3" id="KW-1185">Reference proteome</keyword>
<proteinExistence type="predicted"/>
<protein>
    <recommendedName>
        <fullName evidence="4">Dystrophin</fullName>
    </recommendedName>
</protein>
<organism evidence="2 3">
    <name type="scientific">Goodea atripinnis</name>
    <dbReference type="NCBI Taxonomy" id="208336"/>
    <lineage>
        <taxon>Eukaryota</taxon>
        <taxon>Metazoa</taxon>
        <taxon>Chordata</taxon>
        <taxon>Craniata</taxon>
        <taxon>Vertebrata</taxon>
        <taxon>Euteleostomi</taxon>
        <taxon>Actinopterygii</taxon>
        <taxon>Neopterygii</taxon>
        <taxon>Teleostei</taxon>
        <taxon>Neoteleostei</taxon>
        <taxon>Acanthomorphata</taxon>
        <taxon>Ovalentaria</taxon>
        <taxon>Atherinomorphae</taxon>
        <taxon>Cyprinodontiformes</taxon>
        <taxon>Goodeidae</taxon>
        <taxon>Goodea</taxon>
    </lineage>
</organism>
<gene>
    <name evidence="2" type="ORF">GOODEAATRI_013215</name>
</gene>
<evidence type="ECO:0000313" key="2">
    <source>
        <dbReference type="EMBL" id="MEQ2188263.1"/>
    </source>
</evidence>
<evidence type="ECO:0000256" key="1">
    <source>
        <dbReference type="SAM" id="Coils"/>
    </source>
</evidence>
<dbReference type="Gene3D" id="1.20.58.60">
    <property type="match status" value="1"/>
</dbReference>
<dbReference type="EMBL" id="JAHRIO010090839">
    <property type="protein sequence ID" value="MEQ2188263.1"/>
    <property type="molecule type" value="Genomic_DNA"/>
</dbReference>
<evidence type="ECO:0000313" key="3">
    <source>
        <dbReference type="Proteomes" id="UP001476798"/>
    </source>
</evidence>
<evidence type="ECO:0008006" key="4">
    <source>
        <dbReference type="Google" id="ProtNLM"/>
    </source>
</evidence>
<name>A0ABV0PY53_9TELE</name>
<dbReference type="SUPFAM" id="SSF46966">
    <property type="entry name" value="Spectrin repeat"/>
    <property type="match status" value="1"/>
</dbReference>
<keyword evidence="1" id="KW-0175">Coiled coil</keyword>
<reference evidence="2 3" key="1">
    <citation type="submission" date="2021-06" db="EMBL/GenBank/DDBJ databases">
        <authorList>
            <person name="Palmer J.M."/>
        </authorList>
    </citation>
    <scope>NUCLEOTIDE SEQUENCE [LARGE SCALE GENOMIC DNA]</scope>
    <source>
        <strain evidence="2 3">GA_2019</strain>
        <tissue evidence="2">Muscle</tissue>
    </source>
</reference>